<gene>
    <name evidence="2" type="ORF">EDD32_3275</name>
</gene>
<feature type="transmembrane region" description="Helical" evidence="1">
    <location>
        <begin position="12"/>
        <end position="29"/>
    </location>
</feature>
<feature type="transmembrane region" description="Helical" evidence="1">
    <location>
        <begin position="103"/>
        <end position="127"/>
    </location>
</feature>
<comment type="caution">
    <text evidence="2">The sequence shown here is derived from an EMBL/GenBank/DDBJ whole genome shotgun (WGS) entry which is preliminary data.</text>
</comment>
<evidence type="ECO:0000313" key="3">
    <source>
        <dbReference type="Proteomes" id="UP000280726"/>
    </source>
</evidence>
<proteinExistence type="predicted"/>
<feature type="transmembrane region" description="Helical" evidence="1">
    <location>
        <begin position="73"/>
        <end position="97"/>
    </location>
</feature>
<keyword evidence="1" id="KW-0812">Transmembrane</keyword>
<accession>A0A3N4Z9K5</accession>
<evidence type="ECO:0000313" key="2">
    <source>
        <dbReference type="EMBL" id="RPF28734.1"/>
    </source>
</evidence>
<keyword evidence="1" id="KW-0472">Membrane</keyword>
<dbReference type="Pfam" id="PF09656">
    <property type="entry name" value="PGPGW"/>
    <property type="match status" value="1"/>
</dbReference>
<sequence length="157" mass="16102">MPGLLRMVRRGAVTVVGATVLVAGLLMLVLPGPGLLGTAAGLAILATEYAWARKHVHHVRRRAHDVTALAGASPLNTAVAIGFGAVLLAVGTVAVVAPDLIPFAGVGVGVGLLLSGTAIVVGTVVGYRERLLALRLRREAERHGMTLGAPSQLSEER</sequence>
<keyword evidence="1" id="KW-1133">Transmembrane helix</keyword>
<dbReference type="AlphaFoldDB" id="A0A3N4Z9K5"/>
<dbReference type="Proteomes" id="UP000280726">
    <property type="component" value="Unassembled WGS sequence"/>
</dbReference>
<dbReference type="RefSeq" id="WP_123919155.1">
    <property type="nucleotide sequence ID" value="NZ_RKRA01000001.1"/>
</dbReference>
<keyword evidence="3" id="KW-1185">Reference proteome</keyword>
<organism evidence="2 3">
    <name type="scientific">Georgenia muralis</name>
    <dbReference type="NCBI Taxonomy" id="154117"/>
    <lineage>
        <taxon>Bacteria</taxon>
        <taxon>Bacillati</taxon>
        <taxon>Actinomycetota</taxon>
        <taxon>Actinomycetes</taxon>
        <taxon>Micrococcales</taxon>
        <taxon>Bogoriellaceae</taxon>
        <taxon>Georgenia</taxon>
    </lineage>
</organism>
<reference evidence="2 3" key="1">
    <citation type="submission" date="2018-11" db="EMBL/GenBank/DDBJ databases">
        <title>Sequencing the genomes of 1000 actinobacteria strains.</title>
        <authorList>
            <person name="Klenk H.-P."/>
        </authorList>
    </citation>
    <scope>NUCLEOTIDE SEQUENCE [LARGE SCALE GENOMIC DNA]</scope>
    <source>
        <strain evidence="2 3">DSM 14418</strain>
    </source>
</reference>
<evidence type="ECO:0000256" key="1">
    <source>
        <dbReference type="SAM" id="Phobius"/>
    </source>
</evidence>
<protein>
    <submittedName>
        <fullName evidence="2">Uncharacterized protein (TIGR02611 family)</fullName>
    </submittedName>
</protein>
<dbReference type="InterPro" id="IPR019099">
    <property type="entry name" value="Uncharacterised_PGPGW_TM"/>
</dbReference>
<dbReference type="EMBL" id="RKRA01000001">
    <property type="protein sequence ID" value="RPF28734.1"/>
    <property type="molecule type" value="Genomic_DNA"/>
</dbReference>
<name>A0A3N4Z9K5_9MICO</name>
<feature type="transmembrane region" description="Helical" evidence="1">
    <location>
        <begin position="35"/>
        <end position="52"/>
    </location>
</feature>